<evidence type="ECO:0000313" key="5">
    <source>
        <dbReference type="Proteomes" id="UP000310685"/>
    </source>
</evidence>
<organism evidence="2 5">
    <name type="scientific">Wallemia mellicola</name>
    <dbReference type="NCBI Taxonomy" id="1708541"/>
    <lineage>
        <taxon>Eukaryota</taxon>
        <taxon>Fungi</taxon>
        <taxon>Dikarya</taxon>
        <taxon>Basidiomycota</taxon>
        <taxon>Wallemiomycotina</taxon>
        <taxon>Wallemiomycetes</taxon>
        <taxon>Wallemiales</taxon>
        <taxon>Wallemiaceae</taxon>
        <taxon>Wallemia</taxon>
    </lineage>
</organism>
<dbReference type="Proteomes" id="UP000305647">
    <property type="component" value="Unassembled WGS sequence"/>
</dbReference>
<feature type="transmembrane region" description="Helical" evidence="1">
    <location>
        <begin position="21"/>
        <end position="41"/>
    </location>
</feature>
<comment type="caution">
    <text evidence="2">The sequence shown here is derived from an EMBL/GenBank/DDBJ whole genome shotgun (WGS) entry which is preliminary data.</text>
</comment>
<protein>
    <submittedName>
        <fullName evidence="2">Uncharacterized protein</fullName>
    </submittedName>
</protein>
<keyword evidence="1" id="KW-1133">Transmembrane helix</keyword>
<evidence type="ECO:0000256" key="1">
    <source>
        <dbReference type="SAM" id="Phobius"/>
    </source>
</evidence>
<reference evidence="4 5" key="1">
    <citation type="submission" date="2019-03" db="EMBL/GenBank/DDBJ databases">
        <title>Sequencing 25 genomes of Wallemia mellicola.</title>
        <authorList>
            <person name="Gostincar C."/>
        </authorList>
    </citation>
    <scope>NUCLEOTIDE SEQUENCE [LARGE SCALE GENOMIC DNA]</scope>
    <source>
        <strain evidence="2 5">EXF-6152</strain>
        <strain evidence="3 4">EXF-8738</strain>
    </source>
</reference>
<keyword evidence="1" id="KW-0812">Transmembrane</keyword>
<dbReference type="AlphaFoldDB" id="A0A4T0M3B3"/>
<dbReference type="PANTHER" id="PTHR37490">
    <property type="entry name" value="EXPRESSED PROTEIN"/>
    <property type="match status" value="1"/>
</dbReference>
<proteinExistence type="predicted"/>
<feature type="transmembrane region" description="Helical" evidence="1">
    <location>
        <begin position="53"/>
        <end position="73"/>
    </location>
</feature>
<dbReference type="EMBL" id="SPRO01000033">
    <property type="protein sequence ID" value="TIC28902.1"/>
    <property type="molecule type" value="Genomic_DNA"/>
</dbReference>
<evidence type="ECO:0000313" key="3">
    <source>
        <dbReference type="EMBL" id="TIC28902.1"/>
    </source>
</evidence>
<gene>
    <name evidence="3" type="ORF">E3Q10_02882</name>
    <name evidence="2" type="ORF">E3Q22_03161</name>
</gene>
<accession>A0A4T0M3B3</accession>
<dbReference type="EMBL" id="SPRC01000037">
    <property type="protein sequence ID" value="TIB77135.1"/>
    <property type="molecule type" value="Genomic_DNA"/>
</dbReference>
<keyword evidence="1" id="KW-0472">Membrane</keyword>
<evidence type="ECO:0000313" key="4">
    <source>
        <dbReference type="Proteomes" id="UP000305647"/>
    </source>
</evidence>
<dbReference type="Proteomes" id="UP000310685">
    <property type="component" value="Unassembled WGS sequence"/>
</dbReference>
<dbReference type="PANTHER" id="PTHR37490:SF1">
    <property type="entry name" value="GLYCOSYLTRANSFERASE 2-LIKE DOMAIN-CONTAINING PROTEIN"/>
    <property type="match status" value="1"/>
</dbReference>
<evidence type="ECO:0000313" key="2">
    <source>
        <dbReference type="EMBL" id="TIB77135.1"/>
    </source>
</evidence>
<sequence length="303" mass="35983">MLEMGIEEPERMRRSKLKSNWFRILLVVYFILSLFIFWRWTAFRRTLPTLEVVYTYHHVPLTLFHGYSAYIHYNLFWKFRIKKTVYVKKEYKESEARLLRWSFDNVKYLENVGREGGTYVHHIVHNWEDLADKTLFLQAHSQWHEMTHGRLRYIDSSTGFLSLGPYVLSQCGESWPGSYPQMKSIWSLFHGEPCPENEHQLSTWSGQFVVSRQRIRHNHYKNYVEMLHLMTAPSDHPIYDESPDDWTPPRDPINPYIGHSLERSWPIIFNCNQPTFATDTTHCGGEVLPGSPDCQCFDSENLD</sequence>
<name>A0A4T0M3B3_9BASI</name>